<feature type="non-terminal residue" evidence="3">
    <location>
        <position position="1"/>
    </location>
</feature>
<evidence type="ECO:0000313" key="4">
    <source>
        <dbReference type="Proteomes" id="UP001189429"/>
    </source>
</evidence>
<feature type="transmembrane region" description="Helical" evidence="2">
    <location>
        <begin position="151"/>
        <end position="172"/>
    </location>
</feature>
<evidence type="ECO:0000256" key="1">
    <source>
        <dbReference type="SAM" id="MobiDB-lite"/>
    </source>
</evidence>
<feature type="transmembrane region" description="Helical" evidence="2">
    <location>
        <begin position="346"/>
        <end position="368"/>
    </location>
</feature>
<feature type="compositionally biased region" description="Acidic residues" evidence="1">
    <location>
        <begin position="227"/>
        <end position="240"/>
    </location>
</feature>
<gene>
    <name evidence="3" type="ORF">PCOR1329_LOCUS57775</name>
</gene>
<keyword evidence="2" id="KW-0812">Transmembrane</keyword>
<dbReference type="Proteomes" id="UP001189429">
    <property type="component" value="Unassembled WGS sequence"/>
</dbReference>
<evidence type="ECO:0000256" key="2">
    <source>
        <dbReference type="SAM" id="Phobius"/>
    </source>
</evidence>
<proteinExistence type="predicted"/>
<keyword evidence="4" id="KW-1185">Reference proteome</keyword>
<keyword evidence="2" id="KW-0472">Membrane</keyword>
<reference evidence="3" key="1">
    <citation type="submission" date="2023-10" db="EMBL/GenBank/DDBJ databases">
        <authorList>
            <person name="Chen Y."/>
            <person name="Shah S."/>
            <person name="Dougan E. K."/>
            <person name="Thang M."/>
            <person name="Chan C."/>
        </authorList>
    </citation>
    <scope>NUCLEOTIDE SEQUENCE [LARGE SCALE GENOMIC DNA]</scope>
</reference>
<protein>
    <recommendedName>
        <fullName evidence="5">YrhK domain-containing protein</fullName>
    </recommendedName>
</protein>
<feature type="transmembrane region" description="Helical" evidence="2">
    <location>
        <begin position="436"/>
        <end position="455"/>
    </location>
</feature>
<keyword evidence="2" id="KW-1133">Transmembrane helix</keyword>
<accession>A0ABN9VJL3</accession>
<feature type="transmembrane region" description="Helical" evidence="2">
    <location>
        <begin position="375"/>
        <end position="395"/>
    </location>
</feature>
<feature type="transmembrane region" description="Helical" evidence="2">
    <location>
        <begin position="275"/>
        <end position="296"/>
    </location>
</feature>
<organism evidence="3 4">
    <name type="scientific">Prorocentrum cordatum</name>
    <dbReference type="NCBI Taxonomy" id="2364126"/>
    <lineage>
        <taxon>Eukaryota</taxon>
        <taxon>Sar</taxon>
        <taxon>Alveolata</taxon>
        <taxon>Dinophyceae</taxon>
        <taxon>Prorocentrales</taxon>
        <taxon>Prorocentraceae</taxon>
        <taxon>Prorocentrum</taxon>
    </lineage>
</organism>
<feature type="region of interest" description="Disordered" evidence="1">
    <location>
        <begin position="1"/>
        <end position="61"/>
    </location>
</feature>
<feature type="region of interest" description="Disordered" evidence="1">
    <location>
        <begin position="90"/>
        <end position="118"/>
    </location>
</feature>
<feature type="transmembrane region" description="Helical" evidence="2">
    <location>
        <begin position="308"/>
        <end position="326"/>
    </location>
</feature>
<dbReference type="EMBL" id="CAUYUJ010017152">
    <property type="protein sequence ID" value="CAK0872250.1"/>
    <property type="molecule type" value="Genomic_DNA"/>
</dbReference>
<comment type="caution">
    <text evidence="3">The sequence shown here is derived from an EMBL/GenBank/DDBJ whole genome shotgun (WGS) entry which is preliminary data.</text>
</comment>
<evidence type="ECO:0008006" key="5">
    <source>
        <dbReference type="Google" id="ProtNLM"/>
    </source>
</evidence>
<sequence>ASRARAAGADRRAATASPLPPLGRGRARSAPWPPPQRGQAAAAMPARGPTGAAAREKPLPGLSDRIEAMGLRDEYAEFSARYLAWRTGKSAGARGEPSSARPREPGAGPPPLAIRPAVSDTSNRSLASPIGQHDFAFWYPSVGEWRWRRTISFWIGLTFFEGSVFFAVSSFLGCASSSRLNTTALTTGGYIWGKAHFLICTYLMVVSTVNMDPVGGHKKFDNNGDQQSEDSDSSSSEDETAVAIPGEMAAPRFMTNPFRYRTAVDRLNALGAGPWPYVASLIYFTGCLTFTVGLVAEYTCPREIAEVILNYAFVLGSLQFLMGGIAECIENNVFSSLEVNSAWTGSVLNFLGGCLFLLGSLVPFVPAWGSFWGSLWFGVGSTLYGVAGSIQLTQWRSEQFGLVYMAVLNKLGGPQGQSVLHTPSAPQPVTYSKGSLWMIHIFCIAGAISCYDFNLSLAHMIADPTLVNLRHAMNELLPCVILHMQIALRTAVVRTPHFAPYPFALPRILSAWLVLDAVASFVELLEQGG</sequence>
<evidence type="ECO:0000313" key="3">
    <source>
        <dbReference type="EMBL" id="CAK0872250.1"/>
    </source>
</evidence>
<name>A0ABN9VJL3_9DINO</name>
<feature type="region of interest" description="Disordered" evidence="1">
    <location>
        <begin position="217"/>
        <end position="240"/>
    </location>
</feature>